<feature type="transmembrane region" description="Helical" evidence="1">
    <location>
        <begin position="154"/>
        <end position="173"/>
    </location>
</feature>
<accession>A0A1P8WM39</accession>
<keyword evidence="1" id="KW-1133">Transmembrane helix</keyword>
<organism evidence="2 3">
    <name type="scientific">Fuerstiella marisgermanici</name>
    <dbReference type="NCBI Taxonomy" id="1891926"/>
    <lineage>
        <taxon>Bacteria</taxon>
        <taxon>Pseudomonadati</taxon>
        <taxon>Planctomycetota</taxon>
        <taxon>Planctomycetia</taxon>
        <taxon>Planctomycetales</taxon>
        <taxon>Planctomycetaceae</taxon>
        <taxon>Fuerstiella</taxon>
    </lineage>
</organism>
<dbReference type="AlphaFoldDB" id="A0A1P8WM39"/>
<gene>
    <name evidence="2" type="ORF">Fuma_04772</name>
</gene>
<evidence type="ECO:0000313" key="3">
    <source>
        <dbReference type="Proteomes" id="UP000187735"/>
    </source>
</evidence>
<proteinExistence type="predicted"/>
<reference evidence="2 3" key="1">
    <citation type="journal article" date="2016" name="Front. Microbiol.">
        <title>Fuerstia marisgermanicae gen. nov., sp. nov., an Unusual Member of the Phylum Planctomycetes from the German Wadden Sea.</title>
        <authorList>
            <person name="Kohn T."/>
            <person name="Heuer A."/>
            <person name="Jogler M."/>
            <person name="Vollmers J."/>
            <person name="Boedeker C."/>
            <person name="Bunk B."/>
            <person name="Rast P."/>
            <person name="Borchert D."/>
            <person name="Glockner I."/>
            <person name="Freese H.M."/>
            <person name="Klenk H.P."/>
            <person name="Overmann J."/>
            <person name="Kaster A.K."/>
            <person name="Rohde M."/>
            <person name="Wiegand S."/>
            <person name="Jogler C."/>
        </authorList>
    </citation>
    <scope>NUCLEOTIDE SEQUENCE [LARGE SCALE GENOMIC DNA]</scope>
    <source>
        <strain evidence="2 3">NH11</strain>
    </source>
</reference>
<dbReference type="Proteomes" id="UP000187735">
    <property type="component" value="Chromosome"/>
</dbReference>
<name>A0A1P8WM39_9PLAN</name>
<protein>
    <submittedName>
        <fullName evidence="2">Uncharacterized protein</fullName>
    </submittedName>
</protein>
<dbReference type="EMBL" id="CP017641">
    <property type="protein sequence ID" value="APZ95118.1"/>
    <property type="molecule type" value="Genomic_DNA"/>
</dbReference>
<keyword evidence="3" id="KW-1185">Reference proteome</keyword>
<feature type="transmembrane region" description="Helical" evidence="1">
    <location>
        <begin position="29"/>
        <end position="52"/>
    </location>
</feature>
<evidence type="ECO:0000313" key="2">
    <source>
        <dbReference type="EMBL" id="APZ95118.1"/>
    </source>
</evidence>
<keyword evidence="1" id="KW-0472">Membrane</keyword>
<evidence type="ECO:0000256" key="1">
    <source>
        <dbReference type="SAM" id="Phobius"/>
    </source>
</evidence>
<sequence length="218" mass="23907">MLDPPSETETLATDADQTIAQPADGAASWAVSLCFWFALLVSASVYAVVALAPKFAVWNRVRHEYRLNAERMIALEDDVDYLERVEVALKTDPEFVQRLAGLSKPKVSDNEEFIPVSGNLLFGYTADEAVDRPNTPNQPPYHGFIMSLATRSGLRTGLLSFSACLIVFAFTFFNDAGSNLVHSAGRLMKATALLPVRRYMQQPTEPTADAADSTVDET</sequence>
<dbReference type="KEGG" id="fmr:Fuma_04772"/>
<keyword evidence="1" id="KW-0812">Transmembrane</keyword>